<dbReference type="InterPro" id="IPR036388">
    <property type="entry name" value="WH-like_DNA-bd_sf"/>
</dbReference>
<gene>
    <name evidence="6" type="ORF">B7P34_25235</name>
</gene>
<dbReference type="PANTHER" id="PTHR30346:SF0">
    <property type="entry name" value="HCA OPERON TRANSCRIPTIONAL ACTIVATOR HCAR"/>
    <property type="match status" value="1"/>
</dbReference>
<keyword evidence="3" id="KW-0238">DNA-binding</keyword>
<sequence>MEIRDIEIFLTLAQELHFGRTAERLHVSPARVTQSVKKQERRIGALLFDRTTRAVRLTPAGQQLYRELDAGYRQIMDGIETVSAAARGISGTLTLGCMGPHPWAVADAIELFRTRHPGAEVQIREIQPPAPLEAVRAGDVDVSLVWLPVDGADLTVGPLVHTAPVLLMLSAEHALAARQSIGLEDLGDCVIIAGQSISETMDAAFNPLRTPSGRPIRRGPRAATWHEILHLVASGQGAAGVSAEAADFYPWPSLAFVPIQDAPACRWALVWRTAAETPMIAAFARAAADAISARPNRNPSKADVHADVST</sequence>
<dbReference type="Pfam" id="PF00126">
    <property type="entry name" value="HTH_1"/>
    <property type="match status" value="1"/>
</dbReference>
<evidence type="ECO:0000256" key="4">
    <source>
        <dbReference type="ARBA" id="ARBA00023163"/>
    </source>
</evidence>
<keyword evidence="4" id="KW-0804">Transcription</keyword>
<comment type="caution">
    <text evidence="6">The sequence shown here is derived from an EMBL/GenBank/DDBJ whole genome shotgun (WGS) entry which is preliminary data.</text>
</comment>
<evidence type="ECO:0000256" key="1">
    <source>
        <dbReference type="ARBA" id="ARBA00009437"/>
    </source>
</evidence>
<proteinExistence type="inferred from homology"/>
<name>A0A9X7PFE2_9ACTN</name>
<evidence type="ECO:0000259" key="5">
    <source>
        <dbReference type="PROSITE" id="PS50931"/>
    </source>
</evidence>
<dbReference type="AlphaFoldDB" id="A0A9X7PFE2"/>
<organism evidence="6 7">
    <name type="scientific">Streptosporangium nondiastaticum</name>
    <dbReference type="NCBI Taxonomy" id="35764"/>
    <lineage>
        <taxon>Bacteria</taxon>
        <taxon>Bacillati</taxon>
        <taxon>Actinomycetota</taxon>
        <taxon>Actinomycetes</taxon>
        <taxon>Streptosporangiales</taxon>
        <taxon>Streptosporangiaceae</taxon>
        <taxon>Streptosporangium</taxon>
    </lineage>
</organism>
<dbReference type="SUPFAM" id="SSF46785">
    <property type="entry name" value="Winged helix' DNA-binding domain"/>
    <property type="match status" value="1"/>
</dbReference>
<dbReference type="GO" id="GO:0003677">
    <property type="term" value="F:DNA binding"/>
    <property type="evidence" value="ECO:0007669"/>
    <property type="project" value="UniProtKB-KW"/>
</dbReference>
<dbReference type="GO" id="GO:0032993">
    <property type="term" value="C:protein-DNA complex"/>
    <property type="evidence" value="ECO:0007669"/>
    <property type="project" value="TreeGrafter"/>
</dbReference>
<dbReference type="GO" id="GO:0003700">
    <property type="term" value="F:DNA-binding transcription factor activity"/>
    <property type="evidence" value="ECO:0007669"/>
    <property type="project" value="InterPro"/>
</dbReference>
<comment type="similarity">
    <text evidence="1">Belongs to the LysR transcriptional regulatory family.</text>
</comment>
<dbReference type="InterPro" id="IPR005119">
    <property type="entry name" value="LysR_subst-bd"/>
</dbReference>
<dbReference type="InterPro" id="IPR000847">
    <property type="entry name" value="LysR_HTH_N"/>
</dbReference>
<reference evidence="6 7" key="1">
    <citation type="submission" date="2018-03" db="EMBL/GenBank/DDBJ databases">
        <title>Chitinolytic properties of Streptosporangium nondiastaticum TBG75A20.</title>
        <authorList>
            <person name="Gayathri V."/>
            <person name="Shiburaj S."/>
        </authorList>
    </citation>
    <scope>NUCLEOTIDE SEQUENCE [LARGE SCALE GENOMIC DNA]</scope>
    <source>
        <strain evidence="6 7">TBG75A20</strain>
    </source>
</reference>
<dbReference type="EMBL" id="PXWG01000092">
    <property type="protein sequence ID" value="PSJ25989.1"/>
    <property type="molecule type" value="Genomic_DNA"/>
</dbReference>
<dbReference type="Gene3D" id="3.40.190.10">
    <property type="entry name" value="Periplasmic binding protein-like II"/>
    <property type="match status" value="2"/>
</dbReference>
<dbReference type="OrthoDB" id="79118at2"/>
<dbReference type="PROSITE" id="PS50931">
    <property type="entry name" value="HTH_LYSR"/>
    <property type="match status" value="1"/>
</dbReference>
<keyword evidence="2" id="KW-0805">Transcription regulation</keyword>
<evidence type="ECO:0000256" key="3">
    <source>
        <dbReference type="ARBA" id="ARBA00023125"/>
    </source>
</evidence>
<protein>
    <submittedName>
        <fullName evidence="6">LysR family transcriptional regulator</fullName>
    </submittedName>
</protein>
<feature type="domain" description="HTH lysR-type" evidence="5">
    <location>
        <begin position="1"/>
        <end position="58"/>
    </location>
</feature>
<dbReference type="Gene3D" id="1.10.10.10">
    <property type="entry name" value="Winged helix-like DNA-binding domain superfamily/Winged helix DNA-binding domain"/>
    <property type="match status" value="1"/>
</dbReference>
<keyword evidence="7" id="KW-1185">Reference proteome</keyword>
<accession>A0A9X7PFE2</accession>
<evidence type="ECO:0000313" key="6">
    <source>
        <dbReference type="EMBL" id="PSJ25989.1"/>
    </source>
</evidence>
<dbReference type="SUPFAM" id="SSF53850">
    <property type="entry name" value="Periplasmic binding protein-like II"/>
    <property type="match status" value="1"/>
</dbReference>
<dbReference type="Proteomes" id="UP000242427">
    <property type="component" value="Unassembled WGS sequence"/>
</dbReference>
<dbReference type="CDD" id="cd08414">
    <property type="entry name" value="PBP2_LTTR_aromatics_like"/>
    <property type="match status" value="1"/>
</dbReference>
<evidence type="ECO:0000256" key="2">
    <source>
        <dbReference type="ARBA" id="ARBA00023015"/>
    </source>
</evidence>
<dbReference type="InterPro" id="IPR036390">
    <property type="entry name" value="WH_DNA-bd_sf"/>
</dbReference>
<dbReference type="PANTHER" id="PTHR30346">
    <property type="entry name" value="TRANSCRIPTIONAL DUAL REGULATOR HCAR-RELATED"/>
    <property type="match status" value="1"/>
</dbReference>
<dbReference type="Pfam" id="PF03466">
    <property type="entry name" value="LysR_substrate"/>
    <property type="match status" value="1"/>
</dbReference>
<dbReference type="FunFam" id="1.10.10.10:FF:000001">
    <property type="entry name" value="LysR family transcriptional regulator"/>
    <property type="match status" value="1"/>
</dbReference>
<evidence type="ECO:0000313" key="7">
    <source>
        <dbReference type="Proteomes" id="UP000242427"/>
    </source>
</evidence>